<organism evidence="5 6">
    <name type="scientific">Nocardia vermiculata</name>
    <dbReference type="NCBI Taxonomy" id="257274"/>
    <lineage>
        <taxon>Bacteria</taxon>
        <taxon>Bacillati</taxon>
        <taxon>Actinomycetota</taxon>
        <taxon>Actinomycetes</taxon>
        <taxon>Mycobacteriales</taxon>
        <taxon>Nocardiaceae</taxon>
        <taxon>Nocardia</taxon>
    </lineage>
</organism>
<accession>A0A846XXF4</accession>
<dbReference type="PANTHER" id="PTHR30055">
    <property type="entry name" value="HTH-TYPE TRANSCRIPTIONAL REGULATOR RUTR"/>
    <property type="match status" value="1"/>
</dbReference>
<dbReference type="Pfam" id="PF00440">
    <property type="entry name" value="TetR_N"/>
    <property type="match status" value="1"/>
</dbReference>
<dbReference type="EMBL" id="JAAXOP010000006">
    <property type="protein sequence ID" value="NKY51297.1"/>
    <property type="molecule type" value="Genomic_DNA"/>
</dbReference>
<dbReference type="Proteomes" id="UP000565711">
    <property type="component" value="Unassembled WGS sequence"/>
</dbReference>
<gene>
    <name evidence="5" type="ORF">HGA08_13820</name>
</gene>
<comment type="caution">
    <text evidence="5">The sequence shown here is derived from an EMBL/GenBank/DDBJ whole genome shotgun (WGS) entry which is preliminary data.</text>
</comment>
<dbReference type="PROSITE" id="PS01081">
    <property type="entry name" value="HTH_TETR_1"/>
    <property type="match status" value="1"/>
</dbReference>
<keyword evidence="3" id="KW-0175">Coiled coil</keyword>
<dbReference type="PANTHER" id="PTHR30055:SF226">
    <property type="entry name" value="HTH-TYPE TRANSCRIPTIONAL REGULATOR PKSA"/>
    <property type="match status" value="1"/>
</dbReference>
<protein>
    <submittedName>
        <fullName evidence="5">TetR/AcrR family transcriptional regulator</fullName>
    </submittedName>
</protein>
<dbReference type="InterPro" id="IPR023772">
    <property type="entry name" value="DNA-bd_HTH_TetR-type_CS"/>
</dbReference>
<evidence type="ECO:0000313" key="5">
    <source>
        <dbReference type="EMBL" id="NKY51297.1"/>
    </source>
</evidence>
<dbReference type="Gene3D" id="1.10.357.10">
    <property type="entry name" value="Tetracycline Repressor, domain 2"/>
    <property type="match status" value="1"/>
</dbReference>
<proteinExistence type="predicted"/>
<reference evidence="5 6" key="1">
    <citation type="submission" date="2020-04" db="EMBL/GenBank/DDBJ databases">
        <title>MicrobeNet Type strains.</title>
        <authorList>
            <person name="Nicholson A.C."/>
        </authorList>
    </citation>
    <scope>NUCLEOTIDE SEQUENCE [LARGE SCALE GENOMIC DNA]</scope>
    <source>
        <strain evidence="5 6">JCM 12354</strain>
    </source>
</reference>
<keyword evidence="1 2" id="KW-0238">DNA-binding</keyword>
<keyword evidence="6" id="KW-1185">Reference proteome</keyword>
<dbReference type="PROSITE" id="PS50977">
    <property type="entry name" value="HTH_TETR_2"/>
    <property type="match status" value="1"/>
</dbReference>
<feature type="domain" description="HTH tetR-type" evidence="4">
    <location>
        <begin position="11"/>
        <end position="71"/>
    </location>
</feature>
<feature type="DNA-binding region" description="H-T-H motif" evidence="2">
    <location>
        <begin position="34"/>
        <end position="53"/>
    </location>
</feature>
<evidence type="ECO:0000256" key="2">
    <source>
        <dbReference type="PROSITE-ProRule" id="PRU00335"/>
    </source>
</evidence>
<dbReference type="InterPro" id="IPR001647">
    <property type="entry name" value="HTH_TetR"/>
</dbReference>
<evidence type="ECO:0000256" key="1">
    <source>
        <dbReference type="ARBA" id="ARBA00023125"/>
    </source>
</evidence>
<dbReference type="GO" id="GO:0003700">
    <property type="term" value="F:DNA-binding transcription factor activity"/>
    <property type="evidence" value="ECO:0007669"/>
    <property type="project" value="TreeGrafter"/>
</dbReference>
<evidence type="ECO:0000313" key="6">
    <source>
        <dbReference type="Proteomes" id="UP000565711"/>
    </source>
</evidence>
<evidence type="ECO:0000259" key="4">
    <source>
        <dbReference type="PROSITE" id="PS50977"/>
    </source>
</evidence>
<feature type="coiled-coil region" evidence="3">
    <location>
        <begin position="118"/>
        <end position="148"/>
    </location>
</feature>
<evidence type="ECO:0000256" key="3">
    <source>
        <dbReference type="SAM" id="Coils"/>
    </source>
</evidence>
<dbReference type="InterPro" id="IPR009057">
    <property type="entry name" value="Homeodomain-like_sf"/>
</dbReference>
<dbReference type="GO" id="GO:0000976">
    <property type="term" value="F:transcription cis-regulatory region binding"/>
    <property type="evidence" value="ECO:0007669"/>
    <property type="project" value="TreeGrafter"/>
</dbReference>
<dbReference type="RefSeq" id="WP_067872442.1">
    <property type="nucleotide sequence ID" value="NZ_JAAXOP010000006.1"/>
</dbReference>
<sequence length="208" mass="23007">MTRQLTAAGGEYRFRLILDAATELLAEGGYSALSIRALAARAGISQGLLYYYFTDKHAVFAALMRDHQAALVDILDNLPRTEGVRALLHAIVPPTRLQWLRVGRIVGVWRAERPGISADAQEQQIAAARKQFEALERALRECAEAEGRRLRPEPEIVPFVWSALMGIADLHAQGWVTTIDDDRLTDITITAVVDHILEPEQGVIDADS</sequence>
<name>A0A846XXF4_9NOCA</name>
<dbReference type="PRINTS" id="PR00455">
    <property type="entry name" value="HTHTETR"/>
</dbReference>
<dbReference type="SUPFAM" id="SSF46689">
    <property type="entry name" value="Homeodomain-like"/>
    <property type="match status" value="1"/>
</dbReference>
<dbReference type="AlphaFoldDB" id="A0A846XXF4"/>
<dbReference type="InterPro" id="IPR050109">
    <property type="entry name" value="HTH-type_TetR-like_transc_reg"/>
</dbReference>